<evidence type="ECO:0000313" key="2">
    <source>
        <dbReference type="EMBL" id="SUQ01005.1"/>
    </source>
</evidence>
<proteinExistence type="predicted"/>
<keyword evidence="3" id="KW-1185">Reference proteome</keyword>
<reference evidence="2 3" key="2">
    <citation type="submission" date="2018-06" db="EMBL/GenBank/DDBJ databases">
        <authorList>
            <consortium name="Pathogen Informatics"/>
            <person name="Doyle S."/>
        </authorList>
    </citation>
    <scope>NUCLEOTIDE SEQUENCE [LARGE SCALE GENOMIC DNA]</scope>
    <source>
        <strain evidence="2 3">NCTC10476</strain>
    </source>
</reference>
<evidence type="ECO:0000313" key="3">
    <source>
        <dbReference type="Proteomes" id="UP000255169"/>
    </source>
</evidence>
<organism evidence="1">
    <name type="scientific">Yersinia ruckeri</name>
    <dbReference type="NCBI Taxonomy" id="29486"/>
    <lineage>
        <taxon>Bacteria</taxon>
        <taxon>Pseudomonadati</taxon>
        <taxon>Pseudomonadota</taxon>
        <taxon>Gammaproteobacteria</taxon>
        <taxon>Enterobacterales</taxon>
        <taxon>Yersiniaceae</taxon>
        <taxon>Yersinia</taxon>
    </lineage>
</organism>
<dbReference type="OrthoDB" id="6478053at2"/>
<dbReference type="Proteomes" id="UP000255169">
    <property type="component" value="Unassembled WGS sequence"/>
</dbReference>
<dbReference type="EMBL" id="UHJG01000001">
    <property type="protein sequence ID" value="SUQ01005.1"/>
    <property type="molecule type" value="Genomic_DNA"/>
</dbReference>
<protein>
    <submittedName>
        <fullName evidence="1">Alpha-related fimbriae minor subunit 2</fullName>
    </submittedName>
</protein>
<dbReference type="GeneID" id="66880977"/>
<dbReference type="EMBL" id="LN681231">
    <property type="protein sequence ID" value="CEK29095.1"/>
    <property type="molecule type" value="Genomic_DNA"/>
</dbReference>
<gene>
    <name evidence="1" type="ORF">CSF007_16935</name>
    <name evidence="2" type="ORF">NCTC10476_02333</name>
</gene>
<evidence type="ECO:0000313" key="1">
    <source>
        <dbReference type="EMBL" id="CEK29095.1"/>
    </source>
</evidence>
<name>A0A0A8VHN2_YERRU</name>
<sequence length="178" mass="19498">MNIHHMIAALILPLLSLPVIASESIEIGTIDVSVQVTEKSKIIVEKTGGGSLTSLTLKHDLHQQDIYRAQAPVTVKVKRAKGFRVRLAQPLILRHQSDGNRPGSRQFSAATVRLHKVGENRANTAKLSHNPLLFNHKHSGSGWYSQDYKLDISAKAPTGNNTIGLYHGVLTLLFEAEA</sequence>
<accession>A0A0A8VHN2</accession>
<dbReference type="STRING" id="29486.UGYR_09060"/>
<dbReference type="AlphaFoldDB" id="A0A0A8VHN2"/>
<dbReference type="Gene3D" id="2.60.40.2040">
    <property type="entry name" value="CFA/I fimbrial subunit E, pilin domain"/>
    <property type="match status" value="1"/>
</dbReference>
<reference evidence="1" key="1">
    <citation type="journal article" date="2015" name="Genome Announc.">
        <title>Complete Genome Sequence of Yersinia ruckeri Strain CSF007-82, Etiologic Agent of Red Mouth Disease in Salmonid Fish.</title>
        <authorList>
            <person name="Nelson M.C."/>
            <person name="LaPatra S.E."/>
            <person name="Welch T.J."/>
            <person name="Graf J."/>
        </authorList>
    </citation>
    <scope>NUCLEOTIDE SEQUENCE</scope>
    <source>
        <strain evidence="1">CSF007-82</strain>
    </source>
</reference>
<dbReference type="RefSeq" id="WP_004720536.1">
    <property type="nucleotide sequence ID" value="NZ_CCYO01000020.1"/>
</dbReference>